<evidence type="ECO:0000313" key="1">
    <source>
        <dbReference type="EMBL" id="PQJ10343.1"/>
    </source>
</evidence>
<gene>
    <name evidence="1" type="ORF">CJD36_010220</name>
</gene>
<evidence type="ECO:0000313" key="2">
    <source>
        <dbReference type="Proteomes" id="UP000239872"/>
    </source>
</evidence>
<accession>A0A2S7STW6</accession>
<name>A0A2S7STW6_9BACT</name>
<dbReference type="AlphaFoldDB" id="A0A2S7STW6"/>
<comment type="caution">
    <text evidence="1">The sequence shown here is derived from an EMBL/GenBank/DDBJ whole genome shotgun (WGS) entry which is preliminary data.</text>
</comment>
<proteinExistence type="predicted"/>
<sequence length="67" mass="7831">MKNTSYKSAADSFISYNLKREKLHDKATRRQQKHDMLLTFMANQSVKKQRAAAPRLSFLRSLLSIFL</sequence>
<dbReference type="EMBL" id="PPSL01000003">
    <property type="protein sequence ID" value="PQJ10343.1"/>
    <property type="molecule type" value="Genomic_DNA"/>
</dbReference>
<dbReference type="RefSeq" id="WP_105039071.1">
    <property type="nucleotide sequence ID" value="NZ_PPSL01000003.1"/>
</dbReference>
<protein>
    <submittedName>
        <fullName evidence="1">Uncharacterized protein</fullName>
    </submittedName>
</protein>
<reference evidence="1 2" key="1">
    <citation type="submission" date="2018-01" db="EMBL/GenBank/DDBJ databases">
        <title>A novel member of the phylum Bacteroidetes isolated from glacier ice.</title>
        <authorList>
            <person name="Liu Q."/>
            <person name="Xin Y.-H."/>
        </authorList>
    </citation>
    <scope>NUCLEOTIDE SEQUENCE [LARGE SCALE GENOMIC DNA]</scope>
    <source>
        <strain evidence="1 2">RB1R16</strain>
    </source>
</reference>
<dbReference type="Proteomes" id="UP000239872">
    <property type="component" value="Unassembled WGS sequence"/>
</dbReference>
<organism evidence="1 2">
    <name type="scientific">Flavipsychrobacter stenotrophus</name>
    <dbReference type="NCBI Taxonomy" id="2077091"/>
    <lineage>
        <taxon>Bacteria</taxon>
        <taxon>Pseudomonadati</taxon>
        <taxon>Bacteroidota</taxon>
        <taxon>Chitinophagia</taxon>
        <taxon>Chitinophagales</taxon>
        <taxon>Chitinophagaceae</taxon>
        <taxon>Flavipsychrobacter</taxon>
    </lineage>
</organism>
<keyword evidence="2" id="KW-1185">Reference proteome</keyword>